<dbReference type="AlphaFoldDB" id="A0A0U2DC96"/>
<accession>A0A0U2DC96</accession>
<evidence type="ECO:0000256" key="1">
    <source>
        <dbReference type="SAM" id="Phobius"/>
    </source>
</evidence>
<keyword evidence="1" id="KW-1133">Transmembrane helix</keyword>
<evidence type="ECO:0000313" key="3">
    <source>
        <dbReference type="EMBL" id="ANW48064.1"/>
    </source>
</evidence>
<evidence type="ECO:0000313" key="2">
    <source>
        <dbReference type="EMBL" id="AKN78876.1"/>
    </source>
</evidence>
<keyword evidence="1" id="KW-0472">Membrane</keyword>
<reference evidence="3" key="2">
    <citation type="submission" date="2016-03" db="EMBL/GenBank/DDBJ databases">
        <title>Comparison of mitogenome assembly strategies.</title>
        <authorList>
            <person name="Pires Paula D."/>
            <person name="Velozo Timbo R."/>
            <person name="Togawa R."/>
        </authorList>
    </citation>
    <scope>NUCLEOTIDE SEQUENCE</scope>
</reference>
<keyword evidence="1" id="KW-0812">Transmembrane</keyword>
<dbReference type="EMBL" id="KR108208">
    <property type="protein sequence ID" value="AKN78876.1"/>
    <property type="molecule type" value="Genomic_DNA"/>
</dbReference>
<reference evidence="2" key="1">
    <citation type="journal article" date="2015" name="Mitochondrial DNA">
        <title>The mitochondrial genome of the multicolored Asian lady beetle Harmonia axyridis (Pallas) and a phylogenetic analysis of the Polyphaga (Insecta: Coleoptera).</title>
        <authorList>
            <person name="Niu F.F."/>
            <person name="Zhu L."/>
            <person name="Wang S."/>
            <person name="Wei S.J."/>
        </authorList>
    </citation>
    <scope>NUCLEOTIDE SEQUENCE</scope>
</reference>
<protein>
    <submittedName>
        <fullName evidence="4">ATP synthase F0 subunit 8</fullName>
    </submittedName>
    <submittedName>
        <fullName evidence="2">ATP synthase FO subunit 8</fullName>
    </submittedName>
    <submittedName>
        <fullName evidence="3">Atp8</fullName>
    </submittedName>
</protein>
<name>A0A0U2DC96_HARAX</name>
<geneLocation type="mitochondrion" evidence="2"/>
<dbReference type="EMBL" id="KX755330">
    <property type="protein sequence ID" value="ARI43892.1"/>
    <property type="molecule type" value="Genomic_DNA"/>
</dbReference>
<organism evidence="2">
    <name type="scientific">Harmonia axyridis</name>
    <name type="common">Multicolored Asian lady beetle</name>
    <name type="synonym">Coccinella axyridis</name>
    <dbReference type="NCBI Taxonomy" id="115357"/>
    <lineage>
        <taxon>Eukaryota</taxon>
        <taxon>Metazoa</taxon>
        <taxon>Ecdysozoa</taxon>
        <taxon>Arthropoda</taxon>
        <taxon>Hexapoda</taxon>
        <taxon>Insecta</taxon>
        <taxon>Pterygota</taxon>
        <taxon>Neoptera</taxon>
        <taxon>Endopterygota</taxon>
        <taxon>Coleoptera</taxon>
        <taxon>Polyphaga</taxon>
        <taxon>Cucujiformia</taxon>
        <taxon>Coccinelloidea</taxon>
        <taxon>Coccinellidae</taxon>
        <taxon>Coccinellinae</taxon>
        <taxon>Coccinellini</taxon>
        <taxon>Harmonia</taxon>
    </lineage>
</organism>
<dbReference type="EMBL" id="KU877028">
    <property type="protein sequence ID" value="ANW48064.1"/>
    <property type="molecule type" value="Genomic_DNA"/>
</dbReference>
<keyword evidence="2" id="KW-0496">Mitochondrion</keyword>
<gene>
    <name evidence="2" type="primary">ATP8</name>
</gene>
<reference evidence="4" key="3">
    <citation type="submission" date="2016-08" db="EMBL/GenBank/DDBJ databases">
        <title>Comparison of strategies of pooling, assembly, and annotation methods to elucidate insect mitogenomes.</title>
        <authorList>
            <person name="Pires Paula D."/>
            <person name="Velozo Timbo R."/>
            <person name="Togawa R."/>
        </authorList>
    </citation>
    <scope>NUCLEOTIDE SEQUENCE</scope>
</reference>
<sequence>MPQTMPMDWFSLYIFMTLLFIILNIKMFYSHKKSPLKKFKLLNKKLSWKW</sequence>
<evidence type="ECO:0000313" key="4">
    <source>
        <dbReference type="EMBL" id="ARI43892.1"/>
    </source>
</evidence>
<dbReference type="EMBL" id="KX755334">
    <property type="protein sequence ID" value="ARI43900.1"/>
    <property type="molecule type" value="Genomic_DNA"/>
</dbReference>
<feature type="transmembrane region" description="Helical" evidence="1">
    <location>
        <begin position="12"/>
        <end position="29"/>
    </location>
</feature>
<proteinExistence type="predicted"/>